<sequence>MDTQTLIGAALDLLFLGDLTMSQVGHHWQTTSVWLLLRLIGIALFCMVIALQVKVSQCIATIFINAFMGRNRRRSPDISGAGGPAICRQFSARNQLIPSTMEWK</sequence>
<feature type="transmembrane region" description="Helical" evidence="1">
    <location>
        <begin position="38"/>
        <end position="64"/>
    </location>
</feature>
<keyword evidence="1" id="KW-0812">Transmembrane</keyword>
<reference evidence="2 3" key="1">
    <citation type="submission" date="2018-06" db="EMBL/GenBank/DDBJ databases">
        <title>Three novel Pseudomonas species isolated from symptomatic oak.</title>
        <authorList>
            <person name="Bueno-Gonzalez V."/>
            <person name="Brady C."/>
        </authorList>
    </citation>
    <scope>NUCLEOTIDE SEQUENCE [LARGE SCALE GENOMIC DNA]</scope>
    <source>
        <strain evidence="2 3">P17C</strain>
    </source>
</reference>
<name>A0A4Q9QWW0_9GAMM</name>
<dbReference type="Proteomes" id="UP000292639">
    <property type="component" value="Unassembled WGS sequence"/>
</dbReference>
<keyword evidence="3" id="KW-1185">Reference proteome</keyword>
<dbReference type="RefSeq" id="WP_131185986.1">
    <property type="nucleotide sequence ID" value="NZ_QJUO01000042.1"/>
</dbReference>
<evidence type="ECO:0000256" key="1">
    <source>
        <dbReference type="SAM" id="Phobius"/>
    </source>
</evidence>
<dbReference type="AlphaFoldDB" id="A0A4Q9QWW0"/>
<proteinExistence type="predicted"/>
<keyword evidence="1" id="KW-1133">Transmembrane helix</keyword>
<gene>
    <name evidence="2" type="ORF">DNJ96_18025</name>
</gene>
<organism evidence="2 3">
    <name type="scientific">Stutzerimonas kirkiae</name>
    <dbReference type="NCBI Taxonomy" id="2211392"/>
    <lineage>
        <taxon>Bacteria</taxon>
        <taxon>Pseudomonadati</taxon>
        <taxon>Pseudomonadota</taxon>
        <taxon>Gammaproteobacteria</taxon>
        <taxon>Pseudomonadales</taxon>
        <taxon>Pseudomonadaceae</taxon>
        <taxon>Stutzerimonas</taxon>
    </lineage>
</organism>
<keyword evidence="1" id="KW-0472">Membrane</keyword>
<comment type="caution">
    <text evidence="2">The sequence shown here is derived from an EMBL/GenBank/DDBJ whole genome shotgun (WGS) entry which is preliminary data.</text>
</comment>
<evidence type="ECO:0000313" key="3">
    <source>
        <dbReference type="Proteomes" id="UP000292639"/>
    </source>
</evidence>
<evidence type="ECO:0000313" key="2">
    <source>
        <dbReference type="EMBL" id="TBU88870.1"/>
    </source>
</evidence>
<protein>
    <submittedName>
        <fullName evidence="2">Uncharacterized protein</fullName>
    </submittedName>
</protein>
<dbReference type="EMBL" id="QJUP01000036">
    <property type="protein sequence ID" value="TBU88870.1"/>
    <property type="molecule type" value="Genomic_DNA"/>
</dbReference>
<accession>A0A4Q9QWW0</accession>